<evidence type="ECO:0000256" key="13">
    <source>
        <dbReference type="PIRSR" id="PIRSR603542-2"/>
    </source>
</evidence>
<gene>
    <name evidence="16" type="ORF">GA0061102_104134</name>
</gene>
<keyword evidence="7" id="KW-0259">Enterobactin biosynthesis</keyword>
<evidence type="ECO:0000256" key="5">
    <source>
        <dbReference type="ARBA" id="ARBA00019087"/>
    </source>
</evidence>
<protein>
    <recommendedName>
        <fullName evidence="5">Enterobactin synthase component D</fullName>
    </recommendedName>
    <alternativeName>
        <fullName evidence="8">4'-phosphopantetheinyl transferase EntD</fullName>
    </alternativeName>
    <alternativeName>
        <fullName evidence="9">Enterochelin synthase D</fullName>
    </alternativeName>
</protein>
<comment type="catalytic activity">
    <reaction evidence="10">
        <text>apo-[aryl-carrier protein] + CoA = holo-[aryl-carrier protein] + adenosine 3',5'-bisphosphate + H(+)</text>
        <dbReference type="Rhea" id="RHEA:48404"/>
        <dbReference type="Rhea" id="RHEA-COMP:15903"/>
        <dbReference type="Rhea" id="RHEA-COMP:17557"/>
        <dbReference type="ChEBI" id="CHEBI:15378"/>
        <dbReference type="ChEBI" id="CHEBI:29999"/>
        <dbReference type="ChEBI" id="CHEBI:57287"/>
        <dbReference type="ChEBI" id="CHEBI:58343"/>
        <dbReference type="ChEBI" id="CHEBI:64479"/>
    </reaction>
</comment>
<dbReference type="PRINTS" id="PR01399">
    <property type="entry name" value="ENTSNTHTASED"/>
</dbReference>
<evidence type="ECO:0000256" key="3">
    <source>
        <dbReference type="ARBA" id="ARBA00008342"/>
    </source>
</evidence>
<evidence type="ECO:0000259" key="14">
    <source>
        <dbReference type="Pfam" id="PF01648"/>
    </source>
</evidence>
<keyword evidence="6 16" id="KW-0808">Transferase</keyword>
<comment type="function">
    <text evidence="1">Involved in the biosynthesis of the siderophore enterobactin (enterochelin), which is a macrocyclic trimeric lactone of N-(2,3-dihydroxybenzoyl)-serine. The serine trilactone serves as a scaffolding for the three catechol functionalities that provide hexadentate coordination for the tightly ligated iron(2+) atoms. Plays an essential role in the assembly of the enterobactin by catalyzing the transfer of the 4'-phosphopantetheine (Ppant) moiety from coenzyme A to the apo-domains of both EntB (ArCP domain) and EntF (PCP domain) to yield their holo-forms which make them competent for the activation of 2,3-dihydroxybenzoate (DHB) and L-serine, respectively.</text>
</comment>
<evidence type="ECO:0000256" key="6">
    <source>
        <dbReference type="ARBA" id="ARBA00022679"/>
    </source>
</evidence>
<dbReference type="PANTHER" id="PTHR38096">
    <property type="entry name" value="ENTEROBACTIN SYNTHASE COMPONENT D"/>
    <property type="match status" value="1"/>
</dbReference>
<feature type="binding site" evidence="12">
    <location>
        <position position="65"/>
    </location>
    <ligand>
        <name>CoA</name>
        <dbReference type="ChEBI" id="CHEBI:57287"/>
    </ligand>
</feature>
<evidence type="ECO:0000313" key="17">
    <source>
        <dbReference type="Proteomes" id="UP000199435"/>
    </source>
</evidence>
<comment type="cofactor">
    <cofactor evidence="13">
        <name>Mg(2+)</name>
        <dbReference type="ChEBI" id="CHEBI:18420"/>
    </cofactor>
</comment>
<reference evidence="17" key="1">
    <citation type="submission" date="2016-08" db="EMBL/GenBank/DDBJ databases">
        <authorList>
            <person name="Varghese N."/>
            <person name="Submissions Spin"/>
        </authorList>
    </citation>
    <scope>NUCLEOTIDE SEQUENCE [LARGE SCALE GENOMIC DNA]</scope>
    <source>
        <strain evidence="17">HAMBI 2971</strain>
    </source>
</reference>
<comment type="subunit">
    <text evidence="4">EntB, EntD, EntE, and EntF form a multienzyme complex called enterobactin synthase.</text>
</comment>
<evidence type="ECO:0000256" key="11">
    <source>
        <dbReference type="ARBA" id="ARBA00049191"/>
    </source>
</evidence>
<feature type="domain" description="4'-phosphopantetheinyl transferase N-terminal" evidence="15">
    <location>
        <begin position="46"/>
        <end position="112"/>
    </location>
</feature>
<dbReference type="PANTHER" id="PTHR38096:SF1">
    <property type="entry name" value="ENTEROBACTIN SYNTHASE COMPONENT D"/>
    <property type="match status" value="1"/>
</dbReference>
<dbReference type="GO" id="GO:0000287">
    <property type="term" value="F:magnesium ion binding"/>
    <property type="evidence" value="ECO:0007669"/>
    <property type="project" value="InterPro"/>
</dbReference>
<dbReference type="SUPFAM" id="SSF56214">
    <property type="entry name" value="4'-phosphopantetheinyl transferase"/>
    <property type="match status" value="1"/>
</dbReference>
<dbReference type="STRING" id="411945.GA0061102_104134"/>
<evidence type="ECO:0000259" key="15">
    <source>
        <dbReference type="Pfam" id="PF17837"/>
    </source>
</evidence>
<dbReference type="InterPro" id="IPR003542">
    <property type="entry name" value="Enbac_synth_compD-like"/>
</dbReference>
<dbReference type="GO" id="GO:0009366">
    <property type="term" value="C:enterobactin synthetase complex"/>
    <property type="evidence" value="ECO:0007669"/>
    <property type="project" value="InterPro"/>
</dbReference>
<feature type="binding site" evidence="13">
    <location>
        <position position="125"/>
    </location>
    <ligand>
        <name>Mg(2+)</name>
        <dbReference type="ChEBI" id="CHEBI:18420"/>
    </ligand>
</feature>
<dbReference type="GO" id="GO:0005886">
    <property type="term" value="C:plasma membrane"/>
    <property type="evidence" value="ECO:0007669"/>
    <property type="project" value="TreeGrafter"/>
</dbReference>
<dbReference type="GO" id="GO:0008897">
    <property type="term" value="F:holo-[acyl-carrier-protein] synthase activity"/>
    <property type="evidence" value="ECO:0007669"/>
    <property type="project" value="InterPro"/>
</dbReference>
<dbReference type="Proteomes" id="UP000199435">
    <property type="component" value="Unassembled WGS sequence"/>
</dbReference>
<dbReference type="InterPro" id="IPR041354">
    <property type="entry name" value="4PPT_N"/>
</dbReference>
<dbReference type="InterPro" id="IPR037143">
    <property type="entry name" value="4-PPantetheinyl_Trfase_dom_sf"/>
</dbReference>
<keyword evidence="17" id="KW-1185">Reference proteome</keyword>
<dbReference type="GO" id="GO:0009239">
    <property type="term" value="P:enterobactin biosynthetic process"/>
    <property type="evidence" value="ECO:0007669"/>
    <property type="project" value="UniProtKB-KW"/>
</dbReference>
<feature type="binding site" evidence="12">
    <location>
        <position position="123"/>
    </location>
    <ligand>
        <name>CoA</name>
        <dbReference type="ChEBI" id="CHEBI:57287"/>
    </ligand>
</feature>
<evidence type="ECO:0000313" key="16">
    <source>
        <dbReference type="EMBL" id="SCB43799.1"/>
    </source>
</evidence>
<dbReference type="Gene3D" id="3.90.470.20">
    <property type="entry name" value="4'-phosphopantetheinyl transferase domain"/>
    <property type="match status" value="1"/>
</dbReference>
<dbReference type="EMBL" id="FMAH01000041">
    <property type="protein sequence ID" value="SCB43799.1"/>
    <property type="molecule type" value="Genomic_DNA"/>
</dbReference>
<sequence length="232" mass="24437">MSGGEAPARAAETALLAEIAKLAPPGVKVGCRAIRDGDEKLLLPEEAQTISSRQLHTRRASGAARAIARQLLVLEGIENPVIKRSASGAPLWPAGITGSLAHDDVMAVAAVARKAGAVSLGIDVEPAEPLPADIADIVPIFGDILDGIDQYLALRLLFSAKEAVYKASFPLDGKVLGYEHIAVDLQGRKAVTATGRRAQLWFCLFPRVVVLAEASADAVAPLSWPEQVSPNW</sequence>
<feature type="binding site" evidence="12">
    <location>
        <position position="176"/>
    </location>
    <ligand>
        <name>CoA</name>
        <dbReference type="ChEBI" id="CHEBI:57287"/>
    </ligand>
</feature>
<evidence type="ECO:0000256" key="2">
    <source>
        <dbReference type="ARBA" id="ARBA00004993"/>
    </source>
</evidence>
<dbReference type="AlphaFoldDB" id="A0A1C3WUX8"/>
<feature type="binding site" evidence="12">
    <location>
        <position position="166"/>
    </location>
    <ligand>
        <name>CoA</name>
        <dbReference type="ChEBI" id="CHEBI:57287"/>
    </ligand>
</feature>
<keyword evidence="13" id="KW-0479">Metal-binding</keyword>
<keyword evidence="13" id="KW-0460">Magnesium</keyword>
<evidence type="ECO:0000256" key="12">
    <source>
        <dbReference type="PIRSR" id="PIRSR603542-1"/>
    </source>
</evidence>
<dbReference type="RefSeq" id="WP_092854485.1">
    <property type="nucleotide sequence ID" value="NZ_FMAH01000041.1"/>
</dbReference>
<proteinExistence type="inferred from homology"/>
<comment type="catalytic activity">
    <reaction evidence="11">
        <text>apo-[peptidyl-carrier protein] + CoA = holo-[peptidyl-carrier protein] + adenosine 3',5'-bisphosphate + H(+)</text>
        <dbReference type="Rhea" id="RHEA:46228"/>
        <dbReference type="Rhea" id="RHEA-COMP:11479"/>
        <dbReference type="Rhea" id="RHEA-COMP:11480"/>
        <dbReference type="ChEBI" id="CHEBI:15378"/>
        <dbReference type="ChEBI" id="CHEBI:29999"/>
        <dbReference type="ChEBI" id="CHEBI:57287"/>
        <dbReference type="ChEBI" id="CHEBI:58343"/>
        <dbReference type="ChEBI" id="CHEBI:64479"/>
    </reaction>
</comment>
<evidence type="ECO:0000256" key="7">
    <source>
        <dbReference type="ARBA" id="ARBA00023191"/>
    </source>
</evidence>
<feature type="binding site" evidence="12">
    <location>
        <position position="162"/>
    </location>
    <ligand>
        <name>CoA</name>
        <dbReference type="ChEBI" id="CHEBI:57287"/>
    </ligand>
</feature>
<dbReference type="Pfam" id="PF17837">
    <property type="entry name" value="4PPT_N"/>
    <property type="match status" value="1"/>
</dbReference>
<evidence type="ECO:0000256" key="8">
    <source>
        <dbReference type="ARBA" id="ARBA00029894"/>
    </source>
</evidence>
<dbReference type="Pfam" id="PF01648">
    <property type="entry name" value="ACPS"/>
    <property type="match status" value="1"/>
</dbReference>
<comment type="similarity">
    <text evidence="3">Belongs to the P-Pant transferase superfamily. EntD family.</text>
</comment>
<name>A0A1C3WUX8_9HYPH</name>
<organism evidence="16 17">
    <name type="scientific">Rhizobium miluonense</name>
    <dbReference type="NCBI Taxonomy" id="411945"/>
    <lineage>
        <taxon>Bacteria</taxon>
        <taxon>Pseudomonadati</taxon>
        <taxon>Pseudomonadota</taxon>
        <taxon>Alphaproteobacteria</taxon>
        <taxon>Hyphomicrobiales</taxon>
        <taxon>Rhizobiaceae</taxon>
        <taxon>Rhizobium/Agrobacterium group</taxon>
        <taxon>Rhizobium</taxon>
    </lineage>
</organism>
<comment type="pathway">
    <text evidence="2">Siderophore biosynthesis; enterobactin biosynthesis.</text>
</comment>
<evidence type="ECO:0000256" key="1">
    <source>
        <dbReference type="ARBA" id="ARBA00003937"/>
    </source>
</evidence>
<evidence type="ECO:0000256" key="10">
    <source>
        <dbReference type="ARBA" id="ARBA00049176"/>
    </source>
</evidence>
<dbReference type="InterPro" id="IPR008278">
    <property type="entry name" value="4-PPantetheinyl_Trfase_dom"/>
</dbReference>
<accession>A0A1C3WUX8</accession>
<dbReference type="OrthoDB" id="8210607at2"/>
<feature type="binding site" evidence="13">
    <location>
        <position position="123"/>
    </location>
    <ligand>
        <name>Mg(2+)</name>
        <dbReference type="ChEBI" id="CHEBI:18420"/>
    </ligand>
</feature>
<evidence type="ECO:0000256" key="4">
    <source>
        <dbReference type="ARBA" id="ARBA00011503"/>
    </source>
</evidence>
<evidence type="ECO:0000256" key="9">
    <source>
        <dbReference type="ARBA" id="ARBA00031996"/>
    </source>
</evidence>
<feature type="domain" description="4'-phosphopantetheinyl transferase" evidence="14">
    <location>
        <begin position="120"/>
        <end position="194"/>
    </location>
</feature>